<sequence>MVEKDRIKWNKRYNDSSYNELPSEIVRKYSSLAPNKKALDIASGTGRNALFLAESGFDVDAVDISDVALQKINKAFHPKINCIAADLDTYEIPENNYDLIININYLNRRLFPYIRQALTPGGVLIFETYVEGEVKDELQVSCKDYLLKSNELLYSFLWLKIIYYKEETGISRHGPACTASLAGIQNRMK</sequence>
<organism evidence="3 4">
    <name type="scientific">Desulfonema limicola</name>
    <dbReference type="NCBI Taxonomy" id="45656"/>
    <lineage>
        <taxon>Bacteria</taxon>
        <taxon>Pseudomonadati</taxon>
        <taxon>Thermodesulfobacteriota</taxon>
        <taxon>Desulfobacteria</taxon>
        <taxon>Desulfobacterales</taxon>
        <taxon>Desulfococcaceae</taxon>
        <taxon>Desulfonema</taxon>
    </lineage>
</organism>
<keyword evidence="1" id="KW-0808">Transferase</keyword>
<dbReference type="InterPro" id="IPR041698">
    <property type="entry name" value="Methyltransf_25"/>
</dbReference>
<protein>
    <submittedName>
        <fullName evidence="3">SAM-dependent methyltransferase</fullName>
    </submittedName>
</protein>
<dbReference type="KEGG" id="dli:dnl_27450"/>
<keyword evidence="3" id="KW-0489">Methyltransferase</keyword>
<proteinExistence type="predicted"/>
<dbReference type="GO" id="GO:0008168">
    <property type="term" value="F:methyltransferase activity"/>
    <property type="evidence" value="ECO:0007669"/>
    <property type="project" value="UniProtKB-KW"/>
</dbReference>
<dbReference type="SUPFAM" id="SSF53335">
    <property type="entry name" value="S-adenosyl-L-methionine-dependent methyltransferases"/>
    <property type="match status" value="1"/>
</dbReference>
<dbReference type="InterPro" id="IPR029063">
    <property type="entry name" value="SAM-dependent_MTases_sf"/>
</dbReference>
<dbReference type="Gene3D" id="3.40.50.150">
    <property type="entry name" value="Vaccinia Virus protein VP39"/>
    <property type="match status" value="1"/>
</dbReference>
<dbReference type="AlphaFoldDB" id="A0A975GGL4"/>
<keyword evidence="4" id="KW-1185">Reference proteome</keyword>
<evidence type="ECO:0000259" key="2">
    <source>
        <dbReference type="Pfam" id="PF13649"/>
    </source>
</evidence>
<evidence type="ECO:0000313" key="3">
    <source>
        <dbReference type="EMBL" id="QTA80441.1"/>
    </source>
</evidence>
<evidence type="ECO:0000256" key="1">
    <source>
        <dbReference type="ARBA" id="ARBA00022679"/>
    </source>
</evidence>
<evidence type="ECO:0000313" key="4">
    <source>
        <dbReference type="Proteomes" id="UP000663720"/>
    </source>
</evidence>
<reference evidence="3" key="1">
    <citation type="journal article" date="2021" name="Microb. Physiol.">
        <title>Proteogenomic Insights into the Physiology of Marine, Sulfate-Reducing, Filamentous Desulfonema limicola and Desulfonema magnum.</title>
        <authorList>
            <person name="Schnaars V."/>
            <person name="Wohlbrand L."/>
            <person name="Scheve S."/>
            <person name="Hinrichs C."/>
            <person name="Reinhardt R."/>
            <person name="Rabus R."/>
        </authorList>
    </citation>
    <scope>NUCLEOTIDE SEQUENCE</scope>
    <source>
        <strain evidence="3">5ac10</strain>
    </source>
</reference>
<dbReference type="EMBL" id="CP061799">
    <property type="protein sequence ID" value="QTA80441.1"/>
    <property type="molecule type" value="Genomic_DNA"/>
</dbReference>
<dbReference type="PANTHER" id="PTHR43861">
    <property type="entry name" value="TRANS-ACONITATE 2-METHYLTRANSFERASE-RELATED"/>
    <property type="match status" value="1"/>
</dbReference>
<feature type="domain" description="Methyltransferase" evidence="2">
    <location>
        <begin position="39"/>
        <end position="122"/>
    </location>
</feature>
<name>A0A975GGL4_9BACT</name>
<dbReference type="GO" id="GO:0032259">
    <property type="term" value="P:methylation"/>
    <property type="evidence" value="ECO:0007669"/>
    <property type="project" value="UniProtKB-KW"/>
</dbReference>
<dbReference type="CDD" id="cd02440">
    <property type="entry name" value="AdoMet_MTases"/>
    <property type="match status" value="1"/>
</dbReference>
<dbReference type="RefSeq" id="WP_207692089.1">
    <property type="nucleotide sequence ID" value="NZ_CP061799.1"/>
</dbReference>
<dbReference type="Proteomes" id="UP000663720">
    <property type="component" value="Chromosome"/>
</dbReference>
<dbReference type="Pfam" id="PF13649">
    <property type="entry name" value="Methyltransf_25"/>
    <property type="match status" value="1"/>
</dbReference>
<gene>
    <name evidence="3" type="ORF">dnl_27450</name>
</gene>
<accession>A0A975GGL4</accession>